<evidence type="ECO:0000256" key="4">
    <source>
        <dbReference type="ARBA" id="ARBA00022801"/>
    </source>
</evidence>
<dbReference type="Gene3D" id="3.90.79.10">
    <property type="entry name" value="Nucleoside Triphosphate Pyrophosphohydrolase"/>
    <property type="match status" value="1"/>
</dbReference>
<evidence type="ECO:0000256" key="5">
    <source>
        <dbReference type="ARBA" id="ARBA00022842"/>
    </source>
</evidence>
<evidence type="ECO:0000259" key="7">
    <source>
        <dbReference type="PROSITE" id="PS51462"/>
    </source>
</evidence>
<evidence type="ECO:0000313" key="9">
    <source>
        <dbReference type="Proteomes" id="UP001231859"/>
    </source>
</evidence>
<comment type="cofactor">
    <cofactor evidence="2">
        <name>Mg(2+)</name>
        <dbReference type="ChEBI" id="CHEBI:18420"/>
    </cofactor>
</comment>
<evidence type="ECO:0000256" key="3">
    <source>
        <dbReference type="ARBA" id="ARBA00022723"/>
    </source>
</evidence>
<keyword evidence="5" id="KW-0460">Magnesium</keyword>
<dbReference type="PANTHER" id="PTHR12992">
    <property type="entry name" value="NUDIX HYDROLASE"/>
    <property type="match status" value="1"/>
</dbReference>
<dbReference type="NCBIfam" id="NF007980">
    <property type="entry name" value="PRK10707.1"/>
    <property type="match status" value="1"/>
</dbReference>
<dbReference type="EMBL" id="CP123759">
    <property type="protein sequence ID" value="WGO84887.1"/>
    <property type="molecule type" value="Genomic_DNA"/>
</dbReference>
<dbReference type="PROSITE" id="PS51462">
    <property type="entry name" value="NUDIX"/>
    <property type="match status" value="1"/>
</dbReference>
<name>A0ABY8P5V7_9GAMM</name>
<dbReference type="RefSeq" id="WP_280939830.1">
    <property type="nucleotide sequence ID" value="NZ_CP123759.1"/>
</dbReference>
<dbReference type="SUPFAM" id="SSF55811">
    <property type="entry name" value="Nudix"/>
    <property type="match status" value="1"/>
</dbReference>
<dbReference type="PANTHER" id="PTHR12992:SF11">
    <property type="entry name" value="MITOCHONDRIAL COENZYME A DIPHOSPHATASE NUDT8"/>
    <property type="match status" value="1"/>
</dbReference>
<dbReference type="InterPro" id="IPR015797">
    <property type="entry name" value="NUDIX_hydrolase-like_dom_sf"/>
</dbReference>
<feature type="domain" description="Nudix hydrolase" evidence="7">
    <location>
        <begin position="31"/>
        <end position="162"/>
    </location>
</feature>
<gene>
    <name evidence="8" type="ORF">QG404_09105</name>
</gene>
<dbReference type="Proteomes" id="UP001231859">
    <property type="component" value="Chromosome"/>
</dbReference>
<keyword evidence="9" id="KW-1185">Reference proteome</keyword>
<dbReference type="Pfam" id="PF00293">
    <property type="entry name" value="NUDIX"/>
    <property type="match status" value="1"/>
</dbReference>
<keyword evidence="6" id="KW-0464">Manganese</keyword>
<organism evidence="8 9">
    <name type="scientific">Arsenophonus apicola</name>
    <dbReference type="NCBI Taxonomy" id="2879119"/>
    <lineage>
        <taxon>Bacteria</taxon>
        <taxon>Pseudomonadati</taxon>
        <taxon>Pseudomonadota</taxon>
        <taxon>Gammaproteobacteria</taxon>
        <taxon>Enterobacterales</taxon>
        <taxon>Morganellaceae</taxon>
        <taxon>Arsenophonus</taxon>
    </lineage>
</organism>
<comment type="cofactor">
    <cofactor evidence="1">
        <name>Mn(2+)</name>
        <dbReference type="ChEBI" id="CHEBI:29035"/>
    </cofactor>
</comment>
<dbReference type="InterPro" id="IPR045121">
    <property type="entry name" value="CoAse"/>
</dbReference>
<keyword evidence="4" id="KW-0378">Hydrolase</keyword>
<keyword evidence="3" id="KW-0479">Metal-binding</keyword>
<evidence type="ECO:0000256" key="1">
    <source>
        <dbReference type="ARBA" id="ARBA00001936"/>
    </source>
</evidence>
<sequence>MNTLDNFINRFQLILPDPTGSIQSINVGRAKKSAAVLLAIICKPEPTLLFTKRTDNLHLHASQISFPGGAQEHNDHSLIETALRETYEEINILPDQVQILGKMQPIKSHSGYLVTPIVGLLSAKVSYYRNPAEVAVIFEVPLEHAVSLTHHHSIMINNAGDKKRLFFYRYKQYLIWGLTAAILNKLALQLI</sequence>
<dbReference type="InterPro" id="IPR000086">
    <property type="entry name" value="NUDIX_hydrolase_dom"/>
</dbReference>
<proteinExistence type="predicted"/>
<reference evidence="8 9" key="1">
    <citation type="submission" date="2023-04" db="EMBL/GenBank/DDBJ databases">
        <title>Genome dynamics across the evolutionary transition to endosymbiosis.</title>
        <authorList>
            <person name="Siozios S."/>
            <person name="Nadal-Jimenez P."/>
            <person name="Azagi T."/>
            <person name="Sprong H."/>
            <person name="Frost C.L."/>
            <person name="Parratt S.R."/>
            <person name="Taylor G."/>
            <person name="Brettell L."/>
            <person name="Lew K.C."/>
            <person name="Croft L."/>
            <person name="King K.C."/>
            <person name="Brockhurst M.A."/>
            <person name="Hypsa V."/>
            <person name="Novakova E."/>
            <person name="Darby A.C."/>
            <person name="Hurst G.D.D."/>
        </authorList>
    </citation>
    <scope>NUCLEOTIDE SEQUENCE [LARGE SCALE GENOMIC DNA]</scope>
    <source>
        <strain evidence="9">aApi_AU</strain>
    </source>
</reference>
<dbReference type="CDD" id="cd03426">
    <property type="entry name" value="NUDIX_CoAse_Nudt7"/>
    <property type="match status" value="1"/>
</dbReference>
<protein>
    <submittedName>
        <fullName evidence="8">CoA pyrophosphatase</fullName>
    </submittedName>
</protein>
<evidence type="ECO:0000256" key="2">
    <source>
        <dbReference type="ARBA" id="ARBA00001946"/>
    </source>
</evidence>
<accession>A0ABY8P5V7</accession>
<evidence type="ECO:0000313" key="8">
    <source>
        <dbReference type="EMBL" id="WGO84887.1"/>
    </source>
</evidence>
<evidence type="ECO:0000256" key="6">
    <source>
        <dbReference type="ARBA" id="ARBA00023211"/>
    </source>
</evidence>